<keyword evidence="2" id="KW-0479">Metal-binding</keyword>
<dbReference type="GO" id="GO:0008270">
    <property type="term" value="F:zinc ion binding"/>
    <property type="evidence" value="ECO:0007669"/>
    <property type="project" value="UniProtKB-KW"/>
</dbReference>
<evidence type="ECO:0000259" key="10">
    <source>
        <dbReference type="PROSITE" id="PS50157"/>
    </source>
</evidence>
<evidence type="ECO:0000256" key="4">
    <source>
        <dbReference type="ARBA" id="ARBA00022771"/>
    </source>
</evidence>
<dbReference type="PROSITE" id="PS50157">
    <property type="entry name" value="ZINC_FINGER_C2H2_2"/>
    <property type="match status" value="3"/>
</dbReference>
<evidence type="ECO:0000256" key="6">
    <source>
        <dbReference type="ARBA" id="ARBA00023242"/>
    </source>
</evidence>
<dbReference type="GO" id="GO:0000978">
    <property type="term" value="F:RNA polymerase II cis-regulatory region sequence-specific DNA binding"/>
    <property type="evidence" value="ECO:0007669"/>
    <property type="project" value="TreeGrafter"/>
</dbReference>
<dbReference type="FunFam" id="3.30.160.60:FF:000446">
    <property type="entry name" value="Zinc finger protein"/>
    <property type="match status" value="1"/>
</dbReference>
<proteinExistence type="inferred from homology"/>
<evidence type="ECO:0000256" key="3">
    <source>
        <dbReference type="ARBA" id="ARBA00022737"/>
    </source>
</evidence>
<reference evidence="11" key="1">
    <citation type="submission" date="2020-11" db="EMBL/GenBank/DDBJ databases">
        <authorList>
            <person name="Tran Van P."/>
        </authorList>
    </citation>
    <scope>NUCLEOTIDE SEQUENCE</scope>
</reference>
<evidence type="ECO:0000256" key="1">
    <source>
        <dbReference type="ARBA" id="ARBA00004123"/>
    </source>
</evidence>
<comment type="subcellular location">
    <subcellularLocation>
        <location evidence="1">Nucleus</location>
    </subcellularLocation>
</comment>
<keyword evidence="9" id="KW-0812">Transmembrane</keyword>
<dbReference type="SMART" id="SM00355">
    <property type="entry name" value="ZnF_C2H2"/>
    <property type="match status" value="3"/>
</dbReference>
<dbReference type="EMBL" id="OE002789">
    <property type="protein sequence ID" value="CAD7459319.1"/>
    <property type="molecule type" value="Genomic_DNA"/>
</dbReference>
<comment type="similarity">
    <text evidence="7">Belongs to the snail C2H2-type zinc-finger protein family.</text>
</comment>
<keyword evidence="9" id="KW-1133">Transmembrane helix</keyword>
<dbReference type="PANTHER" id="PTHR24388">
    <property type="entry name" value="ZINC FINGER PROTEIN"/>
    <property type="match status" value="1"/>
</dbReference>
<feature type="domain" description="C2H2-type" evidence="10">
    <location>
        <begin position="115"/>
        <end position="142"/>
    </location>
</feature>
<dbReference type="GO" id="GO:0000981">
    <property type="term" value="F:DNA-binding transcription factor activity, RNA polymerase II-specific"/>
    <property type="evidence" value="ECO:0007669"/>
    <property type="project" value="TreeGrafter"/>
</dbReference>
<keyword evidence="6" id="KW-0539">Nucleus</keyword>
<dbReference type="InterPro" id="IPR013087">
    <property type="entry name" value="Znf_C2H2_type"/>
</dbReference>
<evidence type="ECO:0000256" key="5">
    <source>
        <dbReference type="ARBA" id="ARBA00022833"/>
    </source>
</evidence>
<organism evidence="11">
    <name type="scientific">Timema tahoe</name>
    <dbReference type="NCBI Taxonomy" id="61484"/>
    <lineage>
        <taxon>Eukaryota</taxon>
        <taxon>Metazoa</taxon>
        <taxon>Ecdysozoa</taxon>
        <taxon>Arthropoda</taxon>
        <taxon>Hexapoda</taxon>
        <taxon>Insecta</taxon>
        <taxon>Pterygota</taxon>
        <taxon>Neoptera</taxon>
        <taxon>Polyneoptera</taxon>
        <taxon>Phasmatodea</taxon>
        <taxon>Timematodea</taxon>
        <taxon>Timematoidea</taxon>
        <taxon>Timematidae</taxon>
        <taxon>Timema</taxon>
    </lineage>
</organism>
<dbReference type="PROSITE" id="PS00028">
    <property type="entry name" value="ZINC_FINGER_C2H2_1"/>
    <property type="match status" value="2"/>
</dbReference>
<keyword evidence="3" id="KW-0677">Repeat</keyword>
<dbReference type="Gene3D" id="3.30.160.60">
    <property type="entry name" value="Classic Zinc Finger"/>
    <property type="match status" value="3"/>
</dbReference>
<evidence type="ECO:0000256" key="8">
    <source>
        <dbReference type="PROSITE-ProRule" id="PRU00042"/>
    </source>
</evidence>
<dbReference type="Pfam" id="PF00096">
    <property type="entry name" value="zf-C2H2"/>
    <property type="match status" value="3"/>
</dbReference>
<dbReference type="InterPro" id="IPR036236">
    <property type="entry name" value="Znf_C2H2_sf"/>
</dbReference>
<keyword evidence="9" id="KW-0472">Membrane</keyword>
<evidence type="ECO:0000256" key="2">
    <source>
        <dbReference type="ARBA" id="ARBA00022723"/>
    </source>
</evidence>
<keyword evidence="4 8" id="KW-0863">Zinc-finger</keyword>
<feature type="domain" description="C2H2-type" evidence="10">
    <location>
        <begin position="62"/>
        <end position="80"/>
    </location>
</feature>
<protein>
    <recommendedName>
        <fullName evidence="10">C2H2-type domain-containing protein</fullName>
    </recommendedName>
</protein>
<dbReference type="GO" id="GO:0005634">
    <property type="term" value="C:nucleus"/>
    <property type="evidence" value="ECO:0007669"/>
    <property type="project" value="UniProtKB-SubCell"/>
</dbReference>
<dbReference type="SUPFAM" id="SSF57667">
    <property type="entry name" value="beta-beta-alpha zinc fingers"/>
    <property type="match status" value="3"/>
</dbReference>
<keyword evidence="5" id="KW-0862">Zinc</keyword>
<dbReference type="PANTHER" id="PTHR24388:SF104">
    <property type="entry name" value="AT-RICH BINDING PROTEIN-RELATED"/>
    <property type="match status" value="1"/>
</dbReference>
<accession>A0A7R9IJ18</accession>
<gene>
    <name evidence="11" type="ORF">TTEB3V08_LOCUS7276</name>
</gene>
<evidence type="ECO:0000256" key="7">
    <source>
        <dbReference type="ARBA" id="ARBA00037948"/>
    </source>
</evidence>
<feature type="domain" description="C2H2-type" evidence="10">
    <location>
        <begin position="143"/>
        <end position="170"/>
    </location>
</feature>
<dbReference type="FunFam" id="3.30.160.60:FF:001182">
    <property type="entry name" value="Zinc finger, C2H2 type"/>
    <property type="match status" value="1"/>
</dbReference>
<feature type="transmembrane region" description="Helical" evidence="9">
    <location>
        <begin position="173"/>
        <end position="193"/>
    </location>
</feature>
<evidence type="ECO:0000256" key="9">
    <source>
        <dbReference type="SAM" id="Phobius"/>
    </source>
</evidence>
<name>A0A7R9IJ18_9NEOP</name>
<evidence type="ECO:0000313" key="11">
    <source>
        <dbReference type="EMBL" id="CAD7459319.1"/>
    </source>
</evidence>
<sequence length="218" mass="25663">MGQKENIFLNYSALGENSKRSGQEIIEKKHVNLFKKVCDFKDSTTEHNNTKQNLISTLQRKYRCNICNKDFKEKRSLNKHLLNKESISVTYVIRASRRSYDLNRHLLIHSAQRKYKCDVCDKSFKTKNNLKSHLLIHSKQRKYKCDVCNKSFKGTYDLNRHLLIHSEQRKYKFFFHFFLPLFIAGLLLLPDYIGIVEDAPNCDVIVCCYVLLIHVVLG</sequence>
<dbReference type="AlphaFoldDB" id="A0A7R9IJ18"/>
<dbReference type="InterPro" id="IPR050527">
    <property type="entry name" value="Snail/Krueppel_Znf"/>
</dbReference>